<dbReference type="Gene3D" id="3.40.630.30">
    <property type="match status" value="1"/>
</dbReference>
<protein>
    <submittedName>
        <fullName evidence="4">Acetyltransferase</fullName>
    </submittedName>
</protein>
<evidence type="ECO:0000256" key="2">
    <source>
        <dbReference type="ARBA" id="ARBA00023315"/>
    </source>
</evidence>
<dbReference type="Pfam" id="PF13673">
    <property type="entry name" value="Acetyltransf_10"/>
    <property type="match status" value="1"/>
</dbReference>
<reference evidence="4 5" key="1">
    <citation type="submission" date="2023-09" db="EMBL/GenBank/DDBJ databases">
        <title>Whole genome shotgun sequencing (WGS) of Bosea sp. ZW T0_25, isolated from stored onions (Allium cepa).</title>
        <authorList>
            <person name="Stoll D.A."/>
            <person name="Huch M."/>
        </authorList>
    </citation>
    <scope>NUCLEOTIDE SEQUENCE [LARGE SCALE GENOMIC DNA]</scope>
    <source>
        <strain evidence="4 5">ZW T0_25</strain>
    </source>
</reference>
<name>A0ABU3S1W5_9HYPH</name>
<proteinExistence type="predicted"/>
<dbReference type="EMBL" id="JAWDID010000002">
    <property type="protein sequence ID" value="MDU0338764.1"/>
    <property type="molecule type" value="Genomic_DNA"/>
</dbReference>
<dbReference type="InterPro" id="IPR000182">
    <property type="entry name" value="GNAT_dom"/>
</dbReference>
<organism evidence="4 5">
    <name type="scientific">Bosea rubneri</name>
    <dbReference type="NCBI Taxonomy" id="3075434"/>
    <lineage>
        <taxon>Bacteria</taxon>
        <taxon>Pseudomonadati</taxon>
        <taxon>Pseudomonadota</taxon>
        <taxon>Alphaproteobacteria</taxon>
        <taxon>Hyphomicrobiales</taxon>
        <taxon>Boseaceae</taxon>
        <taxon>Bosea</taxon>
    </lineage>
</organism>
<keyword evidence="5" id="KW-1185">Reference proteome</keyword>
<dbReference type="Proteomes" id="UP001254257">
    <property type="component" value="Unassembled WGS sequence"/>
</dbReference>
<gene>
    <name evidence="4" type="ORF">RKE40_02680</name>
</gene>
<dbReference type="NCBIfam" id="NF007807">
    <property type="entry name" value="PRK10514.1"/>
    <property type="match status" value="1"/>
</dbReference>
<evidence type="ECO:0000256" key="1">
    <source>
        <dbReference type="ARBA" id="ARBA00022679"/>
    </source>
</evidence>
<evidence type="ECO:0000313" key="5">
    <source>
        <dbReference type="Proteomes" id="UP001254257"/>
    </source>
</evidence>
<dbReference type="CDD" id="cd04301">
    <property type="entry name" value="NAT_SF"/>
    <property type="match status" value="1"/>
</dbReference>
<keyword evidence="1" id="KW-0808">Transferase</keyword>
<accession>A0ABU3S1W5</accession>
<dbReference type="SUPFAM" id="SSF55729">
    <property type="entry name" value="Acyl-CoA N-acyltransferases (Nat)"/>
    <property type="match status" value="1"/>
</dbReference>
<dbReference type="RefSeq" id="WP_316016696.1">
    <property type="nucleotide sequence ID" value="NZ_JAWDID010000002.1"/>
</dbReference>
<feature type="domain" description="N-acetyltransferase" evidence="3">
    <location>
        <begin position="2"/>
        <end position="148"/>
    </location>
</feature>
<dbReference type="PANTHER" id="PTHR43800">
    <property type="entry name" value="PEPTIDYL-LYSINE N-ACETYLTRANSFERASE YJAB"/>
    <property type="match status" value="1"/>
</dbReference>
<evidence type="ECO:0000259" key="3">
    <source>
        <dbReference type="PROSITE" id="PS51186"/>
    </source>
</evidence>
<sequence length="155" mass="17328">MITIRRSRPGEGARIIEIWRSAVDATHDFLTPEDRLALDEMVCGFLPQAPLWLAVDANDYPLAFMLIDDGHMEALFVDPAHRGTGIGAALVRHGLTLHPKMTTDVNEQNDQAVRFYERMGFRQTGRSAVDGQGRPYPLIHLEHQVDWPVSGQPAS</sequence>
<evidence type="ECO:0000313" key="4">
    <source>
        <dbReference type="EMBL" id="MDU0338764.1"/>
    </source>
</evidence>
<dbReference type="PROSITE" id="PS51186">
    <property type="entry name" value="GNAT"/>
    <property type="match status" value="1"/>
</dbReference>
<dbReference type="InterPro" id="IPR016181">
    <property type="entry name" value="Acyl_CoA_acyltransferase"/>
</dbReference>
<keyword evidence="2" id="KW-0012">Acyltransferase</keyword>
<comment type="caution">
    <text evidence="4">The sequence shown here is derived from an EMBL/GenBank/DDBJ whole genome shotgun (WGS) entry which is preliminary data.</text>
</comment>
<dbReference type="PANTHER" id="PTHR43800:SF1">
    <property type="entry name" value="PEPTIDYL-LYSINE N-ACETYLTRANSFERASE YJAB"/>
    <property type="match status" value="1"/>
</dbReference>